<accession>A0A8T3VXA5</accession>
<dbReference type="InterPro" id="IPR019209">
    <property type="entry name" value="DUF2098"/>
</dbReference>
<dbReference type="Pfam" id="PF09871">
    <property type="entry name" value="DUF2098"/>
    <property type="match status" value="1"/>
</dbReference>
<evidence type="ECO:0000313" key="1">
    <source>
        <dbReference type="EMBL" id="MBE6512596.1"/>
    </source>
</evidence>
<dbReference type="PIRSF" id="PIRSF037053">
    <property type="entry name" value="UCP037053"/>
    <property type="match status" value="1"/>
</dbReference>
<reference evidence="1" key="1">
    <citation type="submission" date="2019-04" db="EMBL/GenBank/DDBJ databases">
        <title>Evolution of Biomass-Degrading Anaerobic Consortia Revealed by Metagenomics.</title>
        <authorList>
            <person name="Peng X."/>
        </authorList>
    </citation>
    <scope>NUCLEOTIDE SEQUENCE</scope>
    <source>
        <strain evidence="1">SIG14</strain>
    </source>
</reference>
<evidence type="ECO:0000313" key="2">
    <source>
        <dbReference type="Proteomes" id="UP000732619"/>
    </source>
</evidence>
<name>A0A8T3VXA5_METOL</name>
<dbReference type="Proteomes" id="UP000732619">
    <property type="component" value="Unassembled WGS sequence"/>
</dbReference>
<dbReference type="AlphaFoldDB" id="A0A8T3VXA5"/>
<proteinExistence type="predicted"/>
<gene>
    <name evidence="1" type="ORF">E7Z75_05595</name>
</gene>
<sequence length="104" mass="11608">MGDNMSFCDIRGETIDVGTFIRYTGTGTISKVVDLKEEDNEQWVKLDEPALWYAADSLEVVNEKDIIDSDNLDKDTLEQVKDIKEGYEELNANLNDIQGCEGGG</sequence>
<dbReference type="EMBL" id="SUTG01000023">
    <property type="protein sequence ID" value="MBE6512596.1"/>
    <property type="molecule type" value="Genomic_DNA"/>
</dbReference>
<protein>
    <submittedName>
        <fullName evidence="1">DUF2098 domain-containing protein</fullName>
    </submittedName>
</protein>
<comment type="caution">
    <text evidence="1">The sequence shown here is derived from an EMBL/GenBank/DDBJ whole genome shotgun (WGS) entry which is preliminary data.</text>
</comment>
<organism evidence="1 2">
    <name type="scientific">Methanobrevibacter olleyae</name>
    <dbReference type="NCBI Taxonomy" id="294671"/>
    <lineage>
        <taxon>Archaea</taxon>
        <taxon>Methanobacteriati</taxon>
        <taxon>Methanobacteriota</taxon>
        <taxon>Methanomada group</taxon>
        <taxon>Methanobacteria</taxon>
        <taxon>Methanobacteriales</taxon>
        <taxon>Methanobacteriaceae</taxon>
        <taxon>Methanobrevibacter</taxon>
    </lineage>
</organism>
<dbReference type="InterPro" id="IPR017099">
    <property type="entry name" value="UCP037053"/>
</dbReference>